<proteinExistence type="inferred from homology"/>
<dbReference type="InterPro" id="IPR000192">
    <property type="entry name" value="Aminotrans_V_dom"/>
</dbReference>
<evidence type="ECO:0000256" key="8">
    <source>
        <dbReference type="RuleBase" id="RU004506"/>
    </source>
</evidence>
<dbReference type="Pfam" id="PF00266">
    <property type="entry name" value="Aminotran_5"/>
    <property type="match status" value="1"/>
</dbReference>
<dbReference type="InterPro" id="IPR015424">
    <property type="entry name" value="PyrdxlP-dep_Trfase"/>
</dbReference>
<dbReference type="Gene3D" id="3.90.1150.10">
    <property type="entry name" value="Aspartate Aminotransferase, domain 1"/>
    <property type="match status" value="1"/>
</dbReference>
<dbReference type="InterPro" id="IPR020578">
    <property type="entry name" value="Aminotrans_V_PyrdxlP_BS"/>
</dbReference>
<protein>
    <recommendedName>
        <fullName evidence="8">Cysteine desulfurase</fullName>
        <ecNumber evidence="8">2.8.1.7</ecNumber>
    </recommendedName>
</protein>
<dbReference type="EMBL" id="JAFKCU010000006">
    <property type="protein sequence ID" value="MBN7817608.1"/>
    <property type="molecule type" value="Genomic_DNA"/>
</dbReference>
<sequence>MSFPIDQIRKEFPILHQEVHGKPLIYFDNAATTQKPKSVIEALEGYYLHDNANIHRGAHALADRSTRYYEETRVAVQEFIRAKEPEEIIFTKGTTESINLVAYTFGRKFIQAGDEIIISTLEHHSNIVPWQMLCEEKGANLKVIPINEAGEILFEEFEKLLSPKTKLVSIVHASNALGTINPVKEIIAAAHQVGAKVLLDGAQSSSHLEIDVQDLDCDFFAFSAHKLYGPTGLGVLYGKREVLEAMPPFQGGGEMIKEVSFEKTTYNEIPFKFEAGTPNIGDVIAFKHALEFIGSYGKKAIKAHEDELLAYANELLLPVKGFNPVGTAEKKVSVLSFNINGMHPFDVGVMLDAKGIAVRTGHHCTQPLMKRLGLEGTVRASFAVYNSKSEIEKLAEGVTQLARIKNK</sequence>
<dbReference type="InterPro" id="IPR016454">
    <property type="entry name" value="Cysteine_dSase"/>
</dbReference>
<evidence type="ECO:0000313" key="11">
    <source>
        <dbReference type="Proteomes" id="UP000664480"/>
    </source>
</evidence>
<dbReference type="PROSITE" id="PS00595">
    <property type="entry name" value="AA_TRANSFER_CLASS_5"/>
    <property type="match status" value="1"/>
</dbReference>
<evidence type="ECO:0000313" key="10">
    <source>
        <dbReference type="EMBL" id="MBN7817608.1"/>
    </source>
</evidence>
<dbReference type="Proteomes" id="UP000664480">
    <property type="component" value="Unassembled WGS sequence"/>
</dbReference>
<comment type="cofactor">
    <cofactor evidence="1 7">
        <name>pyridoxal 5'-phosphate</name>
        <dbReference type="ChEBI" id="CHEBI:597326"/>
    </cofactor>
</comment>
<comment type="function">
    <text evidence="2 8">Catalyzes the removal of elemental sulfur and selenium atoms from L-cysteine, L-cystine, L-selenocysteine, and L-selenocystine to produce L-alanine.</text>
</comment>
<keyword evidence="5 8" id="KW-0663">Pyridoxal phosphate</keyword>
<evidence type="ECO:0000256" key="5">
    <source>
        <dbReference type="ARBA" id="ARBA00022898"/>
    </source>
</evidence>
<evidence type="ECO:0000259" key="9">
    <source>
        <dbReference type="Pfam" id="PF00266"/>
    </source>
</evidence>
<feature type="domain" description="Aminotransferase class V" evidence="9">
    <location>
        <begin position="25"/>
        <end position="394"/>
    </location>
</feature>
<comment type="catalytic activity">
    <reaction evidence="6 8">
        <text>(sulfur carrier)-H + L-cysteine = (sulfur carrier)-SH + L-alanine</text>
        <dbReference type="Rhea" id="RHEA:43892"/>
        <dbReference type="Rhea" id="RHEA-COMP:14737"/>
        <dbReference type="Rhea" id="RHEA-COMP:14739"/>
        <dbReference type="ChEBI" id="CHEBI:29917"/>
        <dbReference type="ChEBI" id="CHEBI:35235"/>
        <dbReference type="ChEBI" id="CHEBI:57972"/>
        <dbReference type="ChEBI" id="CHEBI:64428"/>
        <dbReference type="EC" id="2.8.1.7"/>
    </reaction>
</comment>
<gene>
    <name evidence="10" type="ORF">J0A69_19350</name>
</gene>
<dbReference type="InterPro" id="IPR015422">
    <property type="entry name" value="PyrdxlP-dep_Trfase_small"/>
</dbReference>
<organism evidence="10 11">
    <name type="scientific">Algoriphagus pacificus</name>
    <dbReference type="NCBI Taxonomy" id="2811234"/>
    <lineage>
        <taxon>Bacteria</taxon>
        <taxon>Pseudomonadati</taxon>
        <taxon>Bacteroidota</taxon>
        <taxon>Cytophagia</taxon>
        <taxon>Cytophagales</taxon>
        <taxon>Cyclobacteriaceae</taxon>
        <taxon>Algoriphagus</taxon>
    </lineage>
</organism>
<dbReference type="NCBIfam" id="TIGR01979">
    <property type="entry name" value="sufS"/>
    <property type="match status" value="1"/>
</dbReference>
<evidence type="ECO:0000256" key="4">
    <source>
        <dbReference type="ARBA" id="ARBA00022679"/>
    </source>
</evidence>
<dbReference type="PANTHER" id="PTHR43586:SF8">
    <property type="entry name" value="CYSTEINE DESULFURASE 1, CHLOROPLASTIC"/>
    <property type="match status" value="1"/>
</dbReference>
<name>A0ABS3CKI7_9BACT</name>
<dbReference type="PIRSF" id="PIRSF005572">
    <property type="entry name" value="NifS"/>
    <property type="match status" value="1"/>
</dbReference>
<dbReference type="InterPro" id="IPR015421">
    <property type="entry name" value="PyrdxlP-dep_Trfase_major"/>
</dbReference>
<comment type="similarity">
    <text evidence="3 8">Belongs to the class-V pyridoxal-phosphate-dependent aminotransferase family. Csd subfamily.</text>
</comment>
<dbReference type="SUPFAM" id="SSF53383">
    <property type="entry name" value="PLP-dependent transferases"/>
    <property type="match status" value="1"/>
</dbReference>
<reference evidence="10 11" key="1">
    <citation type="submission" date="2021-03" db="EMBL/GenBank/DDBJ databases">
        <title>novel species isolated from a fishpond in China.</title>
        <authorList>
            <person name="Lu H."/>
            <person name="Cai Z."/>
        </authorList>
    </citation>
    <scope>NUCLEOTIDE SEQUENCE [LARGE SCALE GENOMIC DNA]</scope>
    <source>
        <strain evidence="10 11">YJ13C</strain>
    </source>
</reference>
<evidence type="ECO:0000256" key="3">
    <source>
        <dbReference type="ARBA" id="ARBA00010447"/>
    </source>
</evidence>
<evidence type="ECO:0000256" key="6">
    <source>
        <dbReference type="ARBA" id="ARBA00050776"/>
    </source>
</evidence>
<evidence type="ECO:0000256" key="7">
    <source>
        <dbReference type="RuleBase" id="RU004504"/>
    </source>
</evidence>
<evidence type="ECO:0000256" key="2">
    <source>
        <dbReference type="ARBA" id="ARBA00002824"/>
    </source>
</evidence>
<dbReference type="RefSeq" id="WP_206588273.1">
    <property type="nucleotide sequence ID" value="NZ_JAFKCU010000006.1"/>
</dbReference>
<keyword evidence="4 8" id="KW-0808">Transferase</keyword>
<dbReference type="InterPro" id="IPR010970">
    <property type="entry name" value="Cys_dSase_SufS"/>
</dbReference>
<comment type="caution">
    <text evidence="10">The sequence shown here is derived from an EMBL/GenBank/DDBJ whole genome shotgun (WGS) entry which is preliminary data.</text>
</comment>
<dbReference type="Gene3D" id="3.40.640.10">
    <property type="entry name" value="Type I PLP-dependent aspartate aminotransferase-like (Major domain)"/>
    <property type="match status" value="1"/>
</dbReference>
<evidence type="ECO:0000256" key="1">
    <source>
        <dbReference type="ARBA" id="ARBA00001933"/>
    </source>
</evidence>
<keyword evidence="11" id="KW-1185">Reference proteome</keyword>
<dbReference type="CDD" id="cd06453">
    <property type="entry name" value="SufS_like"/>
    <property type="match status" value="1"/>
</dbReference>
<dbReference type="PANTHER" id="PTHR43586">
    <property type="entry name" value="CYSTEINE DESULFURASE"/>
    <property type="match status" value="1"/>
</dbReference>
<dbReference type="EC" id="2.8.1.7" evidence="8"/>
<accession>A0ABS3CKI7</accession>